<sequence length="457" mass="50035">MLGDANDRIMQDSGWADGLRGIAALYVVASHLTLCFARFIVTPCCADDKTHSPWLFQRPILRLIASGHSWVAIFFVLLGFVNALKPIRQARNGDSEAALMGLSTAAFRRSFRLVLPATVATVISWTLCQLGAYEVSRNSDAFWLYANTPARSESVLEALLALPRALMATWRLADANIYDQPQWALIYLLQGSIMTFFVLLATVQLTSVWRSVTIGLCALWSWSWSKHLGDPLVGYTVFGGILLAELSISAYPAALASFPFVSMGLSPAFAIIGLVLMSYPQGNPDTAAWSAALHSFFTNTFPTSTQGSIPRLVGSTGALLLCLSILVSPAMRRGLAIKPLRWLGKLSFPIYLLHGTVMRTVLAWFVFAGQPLEERVVKGKNGQPDSTVMRHAKPGGLRMALGCVVMLAVTLFLSHLWANMLEPLFGNVTAWVEKRMKRGEETVILTGSPVRAKRGEE</sequence>
<organism evidence="3 4">
    <name type="scientific">Pseudopithomyces chartarum</name>
    <dbReference type="NCBI Taxonomy" id="1892770"/>
    <lineage>
        <taxon>Eukaryota</taxon>
        <taxon>Fungi</taxon>
        <taxon>Dikarya</taxon>
        <taxon>Ascomycota</taxon>
        <taxon>Pezizomycotina</taxon>
        <taxon>Dothideomycetes</taxon>
        <taxon>Pleosporomycetidae</taxon>
        <taxon>Pleosporales</taxon>
        <taxon>Massarineae</taxon>
        <taxon>Didymosphaeriaceae</taxon>
        <taxon>Pseudopithomyces</taxon>
    </lineage>
</organism>
<feature type="transmembrane region" description="Helical" evidence="1">
    <location>
        <begin position="185"/>
        <end position="212"/>
    </location>
</feature>
<dbReference type="PANTHER" id="PTHR23028">
    <property type="entry name" value="ACETYLTRANSFERASE"/>
    <property type="match status" value="1"/>
</dbReference>
<evidence type="ECO:0000259" key="2">
    <source>
        <dbReference type="Pfam" id="PF01757"/>
    </source>
</evidence>
<keyword evidence="1" id="KW-1133">Transmembrane helix</keyword>
<keyword evidence="4" id="KW-1185">Reference proteome</keyword>
<gene>
    <name evidence="3" type="ORF">GRF29_1536g216365</name>
</gene>
<evidence type="ECO:0000313" key="3">
    <source>
        <dbReference type="EMBL" id="KAK3196984.1"/>
    </source>
</evidence>
<keyword evidence="1" id="KW-0472">Membrane</keyword>
<protein>
    <recommendedName>
        <fullName evidence="2">Acyltransferase 3 domain-containing protein</fullName>
    </recommendedName>
</protein>
<feature type="transmembrane region" description="Helical" evidence="1">
    <location>
        <begin position="309"/>
        <end position="327"/>
    </location>
</feature>
<feature type="transmembrane region" description="Helical" evidence="1">
    <location>
        <begin position="399"/>
        <end position="418"/>
    </location>
</feature>
<comment type="caution">
    <text evidence="3">The sequence shown here is derived from an EMBL/GenBank/DDBJ whole genome shotgun (WGS) entry which is preliminary data.</text>
</comment>
<dbReference type="EMBL" id="WVTA01000021">
    <property type="protein sequence ID" value="KAK3196984.1"/>
    <property type="molecule type" value="Genomic_DNA"/>
</dbReference>
<accession>A0AAN6LLD4</accession>
<dbReference type="Pfam" id="PF01757">
    <property type="entry name" value="Acyl_transf_3"/>
    <property type="match status" value="1"/>
</dbReference>
<feature type="transmembrane region" description="Helical" evidence="1">
    <location>
        <begin position="348"/>
        <end position="367"/>
    </location>
</feature>
<feature type="transmembrane region" description="Helical" evidence="1">
    <location>
        <begin position="21"/>
        <end position="40"/>
    </location>
</feature>
<feature type="transmembrane region" description="Helical" evidence="1">
    <location>
        <begin position="232"/>
        <end position="251"/>
    </location>
</feature>
<feature type="transmembrane region" description="Helical" evidence="1">
    <location>
        <begin position="258"/>
        <end position="279"/>
    </location>
</feature>
<name>A0AAN6LLD4_9PLEO</name>
<feature type="transmembrane region" description="Helical" evidence="1">
    <location>
        <begin position="60"/>
        <end position="81"/>
    </location>
</feature>
<dbReference type="Proteomes" id="UP001280581">
    <property type="component" value="Unassembled WGS sequence"/>
</dbReference>
<dbReference type="AlphaFoldDB" id="A0AAN6LLD4"/>
<dbReference type="InterPro" id="IPR050879">
    <property type="entry name" value="Acyltransferase_3"/>
</dbReference>
<dbReference type="GO" id="GO:0016747">
    <property type="term" value="F:acyltransferase activity, transferring groups other than amino-acyl groups"/>
    <property type="evidence" value="ECO:0007669"/>
    <property type="project" value="InterPro"/>
</dbReference>
<reference evidence="3 4" key="1">
    <citation type="submission" date="2021-02" db="EMBL/GenBank/DDBJ databases">
        <title>Genome assembly of Pseudopithomyces chartarum.</title>
        <authorList>
            <person name="Jauregui R."/>
            <person name="Singh J."/>
            <person name="Voisey C."/>
        </authorList>
    </citation>
    <scope>NUCLEOTIDE SEQUENCE [LARGE SCALE GENOMIC DNA]</scope>
    <source>
        <strain evidence="3 4">AGR01</strain>
    </source>
</reference>
<dbReference type="PANTHER" id="PTHR23028:SF128">
    <property type="entry name" value="ACYLTRANSFERASE 3 DOMAIN-CONTAINING PROTEIN"/>
    <property type="match status" value="1"/>
</dbReference>
<dbReference type="InterPro" id="IPR002656">
    <property type="entry name" value="Acyl_transf_3_dom"/>
</dbReference>
<evidence type="ECO:0000256" key="1">
    <source>
        <dbReference type="SAM" id="Phobius"/>
    </source>
</evidence>
<keyword evidence="1" id="KW-0812">Transmembrane</keyword>
<feature type="domain" description="Acyltransferase 3" evidence="2">
    <location>
        <begin position="15"/>
        <end position="413"/>
    </location>
</feature>
<evidence type="ECO:0000313" key="4">
    <source>
        <dbReference type="Proteomes" id="UP001280581"/>
    </source>
</evidence>
<proteinExistence type="predicted"/>